<dbReference type="Proteomes" id="UP001054945">
    <property type="component" value="Unassembled WGS sequence"/>
</dbReference>
<evidence type="ECO:0000313" key="3">
    <source>
        <dbReference type="Proteomes" id="UP001054945"/>
    </source>
</evidence>
<sequence length="88" mass="10277">MRSYESNNWILFLPLPLHSSPVLSLQNNYSNGALSQQKFAQPEPERKRNNWIKKRTEPERKLQWPANSLVAFLRDVIPLTCGRRSQNA</sequence>
<proteinExistence type="predicted"/>
<feature type="region of interest" description="Disordered" evidence="1">
    <location>
        <begin position="35"/>
        <end position="56"/>
    </location>
</feature>
<organism evidence="2 3">
    <name type="scientific">Caerostris extrusa</name>
    <name type="common">Bark spider</name>
    <name type="synonym">Caerostris bankana</name>
    <dbReference type="NCBI Taxonomy" id="172846"/>
    <lineage>
        <taxon>Eukaryota</taxon>
        <taxon>Metazoa</taxon>
        <taxon>Ecdysozoa</taxon>
        <taxon>Arthropoda</taxon>
        <taxon>Chelicerata</taxon>
        <taxon>Arachnida</taxon>
        <taxon>Araneae</taxon>
        <taxon>Araneomorphae</taxon>
        <taxon>Entelegynae</taxon>
        <taxon>Araneoidea</taxon>
        <taxon>Araneidae</taxon>
        <taxon>Caerostris</taxon>
    </lineage>
</organism>
<accession>A0AAV4NYZ4</accession>
<keyword evidence="3" id="KW-1185">Reference proteome</keyword>
<gene>
    <name evidence="2" type="ORF">CEXT_222461</name>
</gene>
<reference evidence="2 3" key="1">
    <citation type="submission" date="2021-06" db="EMBL/GenBank/DDBJ databases">
        <title>Caerostris extrusa draft genome.</title>
        <authorList>
            <person name="Kono N."/>
            <person name="Arakawa K."/>
        </authorList>
    </citation>
    <scope>NUCLEOTIDE SEQUENCE [LARGE SCALE GENOMIC DNA]</scope>
</reference>
<dbReference type="AlphaFoldDB" id="A0AAV4NYZ4"/>
<evidence type="ECO:0000256" key="1">
    <source>
        <dbReference type="SAM" id="MobiDB-lite"/>
    </source>
</evidence>
<evidence type="ECO:0000313" key="2">
    <source>
        <dbReference type="EMBL" id="GIX90024.1"/>
    </source>
</evidence>
<feature type="compositionally biased region" description="Basic and acidic residues" evidence="1">
    <location>
        <begin position="43"/>
        <end position="56"/>
    </location>
</feature>
<protein>
    <submittedName>
        <fullName evidence="2">Uncharacterized protein</fullName>
    </submittedName>
</protein>
<dbReference type="EMBL" id="BPLR01003907">
    <property type="protein sequence ID" value="GIX90024.1"/>
    <property type="molecule type" value="Genomic_DNA"/>
</dbReference>
<name>A0AAV4NYZ4_CAEEX</name>
<comment type="caution">
    <text evidence="2">The sequence shown here is derived from an EMBL/GenBank/DDBJ whole genome shotgun (WGS) entry which is preliminary data.</text>
</comment>